<keyword evidence="5" id="KW-0598">Phosphotransferase system</keyword>
<dbReference type="GO" id="GO:0005886">
    <property type="term" value="C:plasma membrane"/>
    <property type="evidence" value="ECO:0007669"/>
    <property type="project" value="UniProtKB-SubCell"/>
</dbReference>
<accession>A0A2K8KHL4</accession>
<organism evidence="10 11">
    <name type="scientific">Spiroplasma clarkii</name>
    <dbReference type="NCBI Taxonomy" id="2139"/>
    <lineage>
        <taxon>Bacteria</taxon>
        <taxon>Bacillati</taxon>
        <taxon>Mycoplasmatota</taxon>
        <taxon>Mollicutes</taxon>
        <taxon>Entomoplasmatales</taxon>
        <taxon>Spiroplasmataceae</taxon>
        <taxon>Spiroplasma</taxon>
    </lineage>
</organism>
<feature type="transmembrane region" description="Helical" evidence="9">
    <location>
        <begin position="12"/>
        <end position="31"/>
    </location>
</feature>
<dbReference type="Proteomes" id="UP000231179">
    <property type="component" value="Chromosome"/>
</dbReference>
<dbReference type="PROSITE" id="PS51106">
    <property type="entry name" value="PTS_EIIC_TYPE_4"/>
    <property type="match status" value="1"/>
</dbReference>
<evidence type="ECO:0000256" key="8">
    <source>
        <dbReference type="ARBA" id="ARBA00023136"/>
    </source>
</evidence>
<protein>
    <submittedName>
        <fullName evidence="10">PTS system, N-acetylgalactosamine-specific IIC component</fullName>
    </submittedName>
</protein>
<sequence>MDINFGQALGIAIWSGFIISGPIFTPLMGMLKPMFSGLVIGLILGNVELGLIAGGTFDLAYLGFGRAGGANPPSNAAPAIFGVIWVVTLGMDIQVALSLTFPLAVFIAFMNTFIFSIMAPTSKIVEPAIRAKNKLGYYFLANSTLFVLFILGVSIGFAACYSLDGINEAIQSLPQWLMNVFKVSGNLLPGVGFAIILSIMMKKSYIPFALLGYFGTSYLGLGSIPLVILGVIVAAIILLVEKNNKNYFDEKIKDFSNNNINGGVVNGI</sequence>
<keyword evidence="6 9" id="KW-0812">Transmembrane</keyword>
<evidence type="ECO:0000256" key="5">
    <source>
        <dbReference type="ARBA" id="ARBA00022683"/>
    </source>
</evidence>
<keyword evidence="3" id="KW-1003">Cell membrane</keyword>
<keyword evidence="7 9" id="KW-1133">Transmembrane helix</keyword>
<feature type="transmembrane region" description="Helical" evidence="9">
    <location>
        <begin position="137"/>
        <end position="159"/>
    </location>
</feature>
<feature type="transmembrane region" description="Helical" evidence="9">
    <location>
        <begin position="103"/>
        <end position="125"/>
    </location>
</feature>
<dbReference type="AlphaFoldDB" id="A0A2K8KHL4"/>
<evidence type="ECO:0000256" key="9">
    <source>
        <dbReference type="SAM" id="Phobius"/>
    </source>
</evidence>
<dbReference type="EMBL" id="CP024870">
    <property type="protein sequence ID" value="ATX71178.1"/>
    <property type="molecule type" value="Genomic_DNA"/>
</dbReference>
<dbReference type="Pfam" id="PF03609">
    <property type="entry name" value="EII-Sor"/>
    <property type="match status" value="1"/>
</dbReference>
<evidence type="ECO:0000256" key="1">
    <source>
        <dbReference type="ARBA" id="ARBA00004651"/>
    </source>
</evidence>
<feature type="transmembrane region" description="Helical" evidence="9">
    <location>
        <begin position="179"/>
        <end position="199"/>
    </location>
</feature>
<evidence type="ECO:0000313" key="11">
    <source>
        <dbReference type="Proteomes" id="UP000231179"/>
    </source>
</evidence>
<evidence type="ECO:0000313" key="10">
    <source>
        <dbReference type="EMBL" id="ATX71178.1"/>
    </source>
</evidence>
<dbReference type="RefSeq" id="WP_100254719.1">
    <property type="nucleotide sequence ID" value="NZ_CP024870.1"/>
</dbReference>
<dbReference type="GO" id="GO:0009401">
    <property type="term" value="P:phosphoenolpyruvate-dependent sugar phosphotransferase system"/>
    <property type="evidence" value="ECO:0007669"/>
    <property type="project" value="UniProtKB-KW"/>
</dbReference>
<feature type="transmembrane region" description="Helical" evidence="9">
    <location>
        <begin position="211"/>
        <end position="240"/>
    </location>
</feature>
<dbReference type="InterPro" id="IPR004700">
    <property type="entry name" value="PTS_IIC_man"/>
</dbReference>
<evidence type="ECO:0000256" key="3">
    <source>
        <dbReference type="ARBA" id="ARBA00022475"/>
    </source>
</evidence>
<keyword evidence="4" id="KW-0762">Sugar transport</keyword>
<reference evidence="10 11" key="1">
    <citation type="submission" date="2017-11" db="EMBL/GenBank/DDBJ databases">
        <title>Complete genome sequence of Spiroplasma clarkii CN-5 (DSM 19994).</title>
        <authorList>
            <person name="Tsai Y.-M."/>
            <person name="Chang A."/>
            <person name="Lo W.-S."/>
            <person name="Kuo C.-H."/>
        </authorList>
    </citation>
    <scope>NUCLEOTIDE SEQUENCE [LARGE SCALE GENOMIC DNA]</scope>
    <source>
        <strain evidence="10 11">CN-5</strain>
    </source>
</reference>
<evidence type="ECO:0000256" key="2">
    <source>
        <dbReference type="ARBA" id="ARBA00022448"/>
    </source>
</evidence>
<gene>
    <name evidence="10" type="primary">agaW</name>
    <name evidence="10" type="ORF">SCLAR_v1c08700</name>
</gene>
<proteinExistence type="predicted"/>
<keyword evidence="8 9" id="KW-0472">Membrane</keyword>
<feature type="transmembrane region" description="Helical" evidence="9">
    <location>
        <begin position="37"/>
        <end position="64"/>
    </location>
</feature>
<keyword evidence="2" id="KW-0813">Transport</keyword>
<comment type="subcellular location">
    <subcellularLocation>
        <location evidence="1">Cell membrane</location>
        <topology evidence="1">Multi-pass membrane protein</topology>
    </subcellularLocation>
</comment>
<name>A0A2K8KHL4_9MOLU</name>
<evidence type="ECO:0000256" key="4">
    <source>
        <dbReference type="ARBA" id="ARBA00022597"/>
    </source>
</evidence>
<evidence type="ECO:0000256" key="6">
    <source>
        <dbReference type="ARBA" id="ARBA00022692"/>
    </source>
</evidence>
<keyword evidence="11" id="KW-1185">Reference proteome</keyword>
<evidence type="ECO:0000256" key="7">
    <source>
        <dbReference type="ARBA" id="ARBA00022989"/>
    </source>
</evidence>